<feature type="region of interest" description="Disordered" evidence="1">
    <location>
        <begin position="220"/>
        <end position="289"/>
    </location>
</feature>
<dbReference type="EMBL" id="LR901221">
    <property type="protein sequence ID" value="CAD7248092.1"/>
    <property type="molecule type" value="Genomic_DNA"/>
</dbReference>
<gene>
    <name evidence="3" type="ORF">DSTB1V02_LOCUS7915</name>
</gene>
<keyword evidence="2" id="KW-0732">Signal</keyword>
<name>A0A7R8XIK6_9CRUS</name>
<dbReference type="EMBL" id="CAJPEV010001704">
    <property type="protein sequence ID" value="CAG0893942.1"/>
    <property type="molecule type" value="Genomic_DNA"/>
</dbReference>
<feature type="region of interest" description="Disordered" evidence="1">
    <location>
        <begin position="459"/>
        <end position="494"/>
    </location>
</feature>
<evidence type="ECO:0008006" key="5">
    <source>
        <dbReference type="Google" id="ProtNLM"/>
    </source>
</evidence>
<feature type="region of interest" description="Disordered" evidence="1">
    <location>
        <begin position="352"/>
        <end position="399"/>
    </location>
</feature>
<sequence length="583" mass="60160">MDYSLVLAALSSLFWVGSAFEPMVYWAIHSGQRYGLASVEITVDFEACDAICAHYGKSLPCHAFNFRESDGTCQLVYEGGGQLVPAEGFHAFLKFSCVADDSRMEDIGFRVLNWNEVDRVGQEGTLQALERFHQRNSQAQDILYMPCDTCVVYEEVEAGRTCPLPSFRMIRRGTKRGASGRETGIGRADAGEDIDRVRGVRVGNAMERYTAGARAIRDTATRKTEGTSRAPAAGQKMGPTGTTAKGTTRATTRGTTGATTRGTTRATTKGAARGTTKKPTGGNTGGAKGNNLGSILDAIAAAAASGVLTEEFASKLDKLSEQVARLGGFLPVEALSILSDFVNGILGVAPDGTHGGTSVGSPRATTGGSAGATTRGAARGTTKKPTGGNKGGAKGNNQGPILDAIAAAAASGDRTEKIASNVDKLSEQVARLAGFLPVEAVSSLSEFVSEILGVKPDGTHGGTFEGSPRATTRGAARGTTKKPTGGNTGGANGNNQGSIIDAVPVAAASGDLTEQLSSQVAKLAGFIPENILSGLSYFAGDILGAAAGGTDGGSSERARQACFLFLSLSLGLNFLRHLLSFRA</sequence>
<dbReference type="Proteomes" id="UP000677054">
    <property type="component" value="Unassembled WGS sequence"/>
</dbReference>
<evidence type="ECO:0000313" key="3">
    <source>
        <dbReference type="EMBL" id="CAD7248092.1"/>
    </source>
</evidence>
<reference evidence="3" key="1">
    <citation type="submission" date="2020-11" db="EMBL/GenBank/DDBJ databases">
        <authorList>
            <person name="Tran Van P."/>
        </authorList>
    </citation>
    <scope>NUCLEOTIDE SEQUENCE</scope>
</reference>
<proteinExistence type="predicted"/>
<protein>
    <recommendedName>
        <fullName evidence="5">Apple domain-containing protein</fullName>
    </recommendedName>
</protein>
<feature type="compositionally biased region" description="Low complexity" evidence="1">
    <location>
        <begin position="238"/>
        <end position="281"/>
    </location>
</feature>
<accession>A0A7R8XIK6</accession>
<evidence type="ECO:0000256" key="2">
    <source>
        <dbReference type="SAM" id="SignalP"/>
    </source>
</evidence>
<feature type="compositionally biased region" description="Low complexity" evidence="1">
    <location>
        <begin position="469"/>
        <end position="485"/>
    </location>
</feature>
<evidence type="ECO:0000256" key="1">
    <source>
        <dbReference type="SAM" id="MobiDB-lite"/>
    </source>
</evidence>
<organism evidence="3">
    <name type="scientific">Darwinula stevensoni</name>
    <dbReference type="NCBI Taxonomy" id="69355"/>
    <lineage>
        <taxon>Eukaryota</taxon>
        <taxon>Metazoa</taxon>
        <taxon>Ecdysozoa</taxon>
        <taxon>Arthropoda</taxon>
        <taxon>Crustacea</taxon>
        <taxon>Oligostraca</taxon>
        <taxon>Ostracoda</taxon>
        <taxon>Podocopa</taxon>
        <taxon>Podocopida</taxon>
        <taxon>Darwinulocopina</taxon>
        <taxon>Darwinuloidea</taxon>
        <taxon>Darwinulidae</taxon>
        <taxon>Darwinula</taxon>
    </lineage>
</organism>
<feature type="chain" id="PRO_5036209216" description="Apple domain-containing protein" evidence="2">
    <location>
        <begin position="20"/>
        <end position="583"/>
    </location>
</feature>
<keyword evidence="4" id="KW-1185">Reference proteome</keyword>
<dbReference type="AlphaFoldDB" id="A0A7R8XIK6"/>
<feature type="compositionally biased region" description="Low complexity" evidence="1">
    <location>
        <begin position="363"/>
        <end position="387"/>
    </location>
</feature>
<feature type="signal peptide" evidence="2">
    <location>
        <begin position="1"/>
        <end position="19"/>
    </location>
</feature>
<evidence type="ECO:0000313" key="4">
    <source>
        <dbReference type="Proteomes" id="UP000677054"/>
    </source>
</evidence>